<gene>
    <name evidence="1" type="ORF">DFR30_2602</name>
</gene>
<protein>
    <submittedName>
        <fullName evidence="1">Uncharacterized protein</fullName>
    </submittedName>
</protein>
<reference evidence="1 2" key="1">
    <citation type="submission" date="2019-03" db="EMBL/GenBank/DDBJ databases">
        <title>Genomic Encyclopedia of Type Strains, Phase IV (KMG-IV): sequencing the most valuable type-strain genomes for metagenomic binning, comparative biology and taxonomic classification.</title>
        <authorList>
            <person name="Goeker M."/>
        </authorList>
    </citation>
    <scope>NUCLEOTIDE SEQUENCE [LARGE SCALE GENOMIC DNA]</scope>
    <source>
        <strain evidence="1 2">DSM 19610</strain>
    </source>
</reference>
<accession>A0A4R1HPS1</accession>
<proteinExistence type="predicted"/>
<sequence>MTNIFKSLPVIEIVIFIYIIHGISDYIDIDLYPLLPSPLKPKSDQNKYAVNNKSFKYN</sequence>
<evidence type="ECO:0000313" key="2">
    <source>
        <dbReference type="Proteomes" id="UP000295707"/>
    </source>
</evidence>
<comment type="caution">
    <text evidence="1">The sequence shown here is derived from an EMBL/GenBank/DDBJ whole genome shotgun (WGS) entry which is preliminary data.</text>
</comment>
<evidence type="ECO:0000313" key="1">
    <source>
        <dbReference type="EMBL" id="TCK19292.1"/>
    </source>
</evidence>
<dbReference type="Proteomes" id="UP000295707">
    <property type="component" value="Unassembled WGS sequence"/>
</dbReference>
<organism evidence="1 2">
    <name type="scientific">Thiogranum longum</name>
    <dbReference type="NCBI Taxonomy" id="1537524"/>
    <lineage>
        <taxon>Bacteria</taxon>
        <taxon>Pseudomonadati</taxon>
        <taxon>Pseudomonadota</taxon>
        <taxon>Gammaproteobacteria</taxon>
        <taxon>Chromatiales</taxon>
        <taxon>Ectothiorhodospiraceae</taxon>
        <taxon>Thiogranum</taxon>
    </lineage>
</organism>
<dbReference type="EMBL" id="SMFX01000001">
    <property type="protein sequence ID" value="TCK19292.1"/>
    <property type="molecule type" value="Genomic_DNA"/>
</dbReference>
<dbReference type="AlphaFoldDB" id="A0A4R1HPS1"/>
<name>A0A4R1HPS1_9GAMM</name>
<keyword evidence="2" id="KW-1185">Reference proteome</keyword>